<gene>
    <name evidence="1" type="ORF">BECKLPF1236B_GA0070989_14601</name>
</gene>
<proteinExistence type="predicted"/>
<sequence length="117" mass="13516">MFPLENNAEKSVKNFKTKIQAKACTITKRSHNLDDDLITQVNRIVRGTANYFTLRKTKSWRTDVRTGACPPLRSRREALIYFATAVSNNRDLFRRLDRTDGFGCVYAIEAQAKMENR</sequence>
<name>A0A450X774_9GAMM</name>
<dbReference type="EMBL" id="CAADFK010000460">
    <property type="protein sequence ID" value="VFK25159.1"/>
    <property type="molecule type" value="Genomic_DNA"/>
</dbReference>
<accession>A0A450X774</accession>
<protein>
    <submittedName>
        <fullName evidence="1">Group II intron, maturase-specific domain</fullName>
    </submittedName>
</protein>
<organism evidence="1">
    <name type="scientific">Candidatus Kentrum sp. LPFa</name>
    <dbReference type="NCBI Taxonomy" id="2126335"/>
    <lineage>
        <taxon>Bacteria</taxon>
        <taxon>Pseudomonadati</taxon>
        <taxon>Pseudomonadota</taxon>
        <taxon>Gammaproteobacteria</taxon>
        <taxon>Candidatus Kentrum</taxon>
    </lineage>
</organism>
<evidence type="ECO:0000313" key="1">
    <source>
        <dbReference type="EMBL" id="VFK25159.1"/>
    </source>
</evidence>
<reference evidence="1" key="1">
    <citation type="submission" date="2019-02" db="EMBL/GenBank/DDBJ databases">
        <authorList>
            <person name="Gruber-Vodicka R. H."/>
            <person name="Seah K. B. B."/>
        </authorList>
    </citation>
    <scope>NUCLEOTIDE SEQUENCE</scope>
    <source>
        <strain evidence="1">BECK_S313</strain>
    </source>
</reference>
<dbReference type="AlphaFoldDB" id="A0A450X774"/>